<keyword evidence="2" id="KW-1185">Reference proteome</keyword>
<dbReference type="EMBL" id="CALNXI010005273">
    <property type="protein sequence ID" value="CAH3197355.1"/>
    <property type="molecule type" value="Genomic_DNA"/>
</dbReference>
<evidence type="ECO:0000313" key="2">
    <source>
        <dbReference type="Proteomes" id="UP001159427"/>
    </source>
</evidence>
<comment type="caution">
    <text evidence="1">The sequence shown here is derived from an EMBL/GenBank/DDBJ whole genome shotgun (WGS) entry which is preliminary data.</text>
</comment>
<organism evidence="1 2">
    <name type="scientific">Porites evermanni</name>
    <dbReference type="NCBI Taxonomy" id="104178"/>
    <lineage>
        <taxon>Eukaryota</taxon>
        <taxon>Metazoa</taxon>
        <taxon>Cnidaria</taxon>
        <taxon>Anthozoa</taxon>
        <taxon>Hexacorallia</taxon>
        <taxon>Scleractinia</taxon>
        <taxon>Fungiina</taxon>
        <taxon>Poritidae</taxon>
        <taxon>Porites</taxon>
    </lineage>
</organism>
<proteinExistence type="predicted"/>
<reference evidence="1 2" key="1">
    <citation type="submission" date="2022-05" db="EMBL/GenBank/DDBJ databases">
        <authorList>
            <consortium name="Genoscope - CEA"/>
            <person name="William W."/>
        </authorList>
    </citation>
    <scope>NUCLEOTIDE SEQUENCE [LARGE SCALE GENOMIC DNA]</scope>
</reference>
<evidence type="ECO:0000313" key="1">
    <source>
        <dbReference type="EMBL" id="CAH3197355.1"/>
    </source>
</evidence>
<dbReference type="Proteomes" id="UP001159427">
    <property type="component" value="Unassembled WGS sequence"/>
</dbReference>
<sequence length="63" mass="7399">MEKFERYLTDLRKKAARFEFGDSKDELILDRIVCGINDDTVRARLLREAEMTLEGCLYICRPA</sequence>
<name>A0ABN8T1L8_9CNID</name>
<accession>A0ABN8T1L8</accession>
<gene>
    <name evidence="1" type="ORF">PEVE_00034629</name>
</gene>
<protein>
    <submittedName>
        <fullName evidence="1">Uncharacterized protein</fullName>
    </submittedName>
</protein>